<keyword evidence="3" id="KW-0430">Lectin</keyword>
<dbReference type="RefSeq" id="WP_245778224.1">
    <property type="nucleotide sequence ID" value="NZ_FOFR01000021.1"/>
</dbReference>
<evidence type="ECO:0000313" key="4">
    <source>
        <dbReference type="Proteomes" id="UP000199352"/>
    </source>
</evidence>
<dbReference type="InterPro" id="IPR035992">
    <property type="entry name" value="Ricin_B-like_lectins"/>
</dbReference>
<feature type="chain" id="PRO_5038375598" evidence="1">
    <location>
        <begin position="34"/>
        <end position="802"/>
    </location>
</feature>
<dbReference type="Proteomes" id="UP000199352">
    <property type="component" value="Unassembled WGS sequence"/>
</dbReference>
<evidence type="ECO:0000259" key="2">
    <source>
        <dbReference type="SMART" id="SM00458"/>
    </source>
</evidence>
<dbReference type="SUPFAM" id="SSF50370">
    <property type="entry name" value="Ricin B-like lectins"/>
    <property type="match status" value="1"/>
</dbReference>
<dbReference type="PANTHER" id="PTHR36453:SF1">
    <property type="entry name" value="RIGHT HANDED BETA HELIX DOMAIN-CONTAINING PROTEIN"/>
    <property type="match status" value="1"/>
</dbReference>
<keyword evidence="4" id="KW-1185">Reference proteome</keyword>
<dbReference type="GO" id="GO:0030246">
    <property type="term" value="F:carbohydrate binding"/>
    <property type="evidence" value="ECO:0007669"/>
    <property type="project" value="UniProtKB-KW"/>
</dbReference>
<keyword evidence="1" id="KW-0732">Signal</keyword>
<protein>
    <submittedName>
        <fullName evidence="3">Ricin-type beta-trefoil lectin domain-containing protein</fullName>
    </submittedName>
</protein>
<dbReference type="AlphaFoldDB" id="A0A1H9UIY2"/>
<dbReference type="EMBL" id="FOFR01000021">
    <property type="protein sequence ID" value="SES09248.1"/>
    <property type="molecule type" value="Genomic_DNA"/>
</dbReference>
<accession>A0A1H9UIY2</accession>
<dbReference type="PANTHER" id="PTHR36453">
    <property type="entry name" value="SECRETED PROTEIN-RELATED"/>
    <property type="match status" value="1"/>
</dbReference>
<evidence type="ECO:0000313" key="3">
    <source>
        <dbReference type="EMBL" id="SES09248.1"/>
    </source>
</evidence>
<feature type="domain" description="Ricin B lectin" evidence="2">
    <location>
        <begin position="676"/>
        <end position="801"/>
    </location>
</feature>
<evidence type="ECO:0000256" key="1">
    <source>
        <dbReference type="SAM" id="SignalP"/>
    </source>
</evidence>
<dbReference type="Pfam" id="PF00652">
    <property type="entry name" value="Ricin_B_lectin"/>
    <property type="match status" value="1"/>
</dbReference>
<dbReference type="PROSITE" id="PS50231">
    <property type="entry name" value="RICIN_B_LECTIN"/>
    <property type="match status" value="1"/>
</dbReference>
<dbReference type="InterPro" id="IPR000772">
    <property type="entry name" value="Ricin_B_lectin"/>
</dbReference>
<dbReference type="SMART" id="SM00710">
    <property type="entry name" value="PbH1"/>
    <property type="match status" value="6"/>
</dbReference>
<reference evidence="4" key="1">
    <citation type="submission" date="2016-10" db="EMBL/GenBank/DDBJ databases">
        <authorList>
            <person name="Varghese N."/>
            <person name="Submissions S."/>
        </authorList>
    </citation>
    <scope>NUCLEOTIDE SEQUENCE [LARGE SCALE GENOMIC DNA]</scope>
    <source>
        <strain evidence="4">CGMCC 4.3525</strain>
    </source>
</reference>
<dbReference type="InterPro" id="IPR006626">
    <property type="entry name" value="PbH1"/>
</dbReference>
<name>A0A1H9UIY2_9PSEU</name>
<sequence length="802" mass="83717">MSTSSSPSARGRIALAATAVVIGALATAAPATASALPTSAATVSAATTLFASPSGTGTACTAAEPCALPAAQAAVRSRTGTMSGDIVVELADGVYRLAQPLRFTAADSGNNGYRVLWQAAASARPVISGARAVTGWSVADAGKNVWRANVGAGVDSRQLYVDGAVATRARTQVNRADFTFTDTGMRFSNSALNYLNNLANQNRVEVESVNSFTDRYSPVQSISGNFLTMQQPAWNNNTFGYDTLSKPHRAGPLYLANAYEFLDAPGEWYVNPAAGALYYIPLAGQNMSTVTVELPVVQSLVNVGGTYDAPARDITFAGITFSGTSWLGPSSNQGFADQQTGAYMAGNWNWPADRINSCQSGCAQFEAVRPHWSQMPAAVQVSAASGITFTGSRFLNLGQTAIGIGNDANAHASGVGLGASGITVTRSEIARSSAGGIVVGGVRADAHHPGDQRMVNRNITVSHNRIHDLGIEYRGNVSVLNTYVSGATVAHNEVYNMPYSGLSLGYGWGANDAGGSNHYANRGLYNYQPRYSTPTTASGNRLINNYVHDVMQQMTDGGCIYTLGWNPSSEISGNHCLRTNGFFGLYFDEGSKYYRATGNVFASTGTWATANYWGGENMGNWTLTGNWSTNNSTNVTNGDRGNVVNGNVVVTNGNWPAGAQAVMANAGPSGTGGGVRENVAVVGAQSNRCLDVAGTSNNTQARLWDCGGGANQRWSHTAGRQLVVQGKCLDASGQGTANGTAAILWDCHGGVNQQWNVNADGSITGAQSGLCLDASGNGTANGTPVHLWSCHGGTNQQWTLRG</sequence>
<gene>
    <name evidence="3" type="ORF">SAMN05216188_121143</name>
</gene>
<proteinExistence type="predicted"/>
<organism evidence="3 4">
    <name type="scientific">Lentzea xinjiangensis</name>
    <dbReference type="NCBI Taxonomy" id="402600"/>
    <lineage>
        <taxon>Bacteria</taxon>
        <taxon>Bacillati</taxon>
        <taxon>Actinomycetota</taxon>
        <taxon>Actinomycetes</taxon>
        <taxon>Pseudonocardiales</taxon>
        <taxon>Pseudonocardiaceae</taxon>
        <taxon>Lentzea</taxon>
    </lineage>
</organism>
<feature type="signal peptide" evidence="1">
    <location>
        <begin position="1"/>
        <end position="33"/>
    </location>
</feature>
<dbReference type="InterPro" id="IPR011050">
    <property type="entry name" value="Pectin_lyase_fold/virulence"/>
</dbReference>
<dbReference type="SUPFAM" id="SSF51126">
    <property type="entry name" value="Pectin lyase-like"/>
    <property type="match status" value="1"/>
</dbReference>
<dbReference type="CDD" id="cd23418">
    <property type="entry name" value="beta-trefoil_Ricin_XLN-like"/>
    <property type="match status" value="1"/>
</dbReference>
<dbReference type="Gene3D" id="2.80.10.50">
    <property type="match status" value="2"/>
</dbReference>
<dbReference type="SMART" id="SM00458">
    <property type="entry name" value="RICIN"/>
    <property type="match status" value="1"/>
</dbReference>
<dbReference type="STRING" id="402600.SAMN05216188_121143"/>